<dbReference type="RefSeq" id="WP_289599150.1">
    <property type="nucleotide sequence ID" value="NZ_JAUDCL010000003.1"/>
</dbReference>
<name>A0ABT7UN21_9FIRM</name>
<dbReference type="Proteomes" id="UP001529380">
    <property type="component" value="Unassembled WGS sequence"/>
</dbReference>
<gene>
    <name evidence="1" type="ORF">QUW08_03050</name>
</gene>
<dbReference type="EMBL" id="JAUDCL010000003">
    <property type="protein sequence ID" value="MDM8200278.1"/>
    <property type="molecule type" value="Genomic_DNA"/>
</dbReference>
<organism evidence="1 2">
    <name type="scientific">Allofournierella massiliensis</name>
    <dbReference type="NCBI Taxonomy" id="1650663"/>
    <lineage>
        <taxon>Bacteria</taxon>
        <taxon>Bacillati</taxon>
        <taxon>Bacillota</taxon>
        <taxon>Clostridia</taxon>
        <taxon>Eubacteriales</taxon>
        <taxon>Oscillospiraceae</taxon>
        <taxon>Allofournierella</taxon>
    </lineage>
</organism>
<reference evidence="2" key="1">
    <citation type="submission" date="2023-06" db="EMBL/GenBank/DDBJ databases">
        <title>Identification and characterization of horizontal gene transfer across gut microbiota members of farm animals based on homology search.</title>
        <authorList>
            <person name="Zeman M."/>
            <person name="Kubasova T."/>
            <person name="Jahodarova E."/>
            <person name="Nykrynova M."/>
            <person name="Rychlik I."/>
        </authorList>
    </citation>
    <scope>NUCLEOTIDE SEQUENCE [LARGE SCALE GENOMIC DNA]</scope>
    <source>
        <strain evidence="2">ET340</strain>
    </source>
</reference>
<sequence>MKEFILKTPFGDNLTGGLSADPDRRFIQIYNFDPDYGWEPWTTATVNINGLSGDEVAIKNYSENEGILDLLVGLGVIEPPHRQVASGFVVIDICNMVRSKLEEYSYGADNI</sequence>
<accession>A0ABT7UN21</accession>
<evidence type="ECO:0000313" key="1">
    <source>
        <dbReference type="EMBL" id="MDM8200278.1"/>
    </source>
</evidence>
<protein>
    <submittedName>
        <fullName evidence="1">Uncharacterized protein</fullName>
    </submittedName>
</protein>
<comment type="caution">
    <text evidence="1">The sequence shown here is derived from an EMBL/GenBank/DDBJ whole genome shotgun (WGS) entry which is preliminary data.</text>
</comment>
<evidence type="ECO:0000313" key="2">
    <source>
        <dbReference type="Proteomes" id="UP001529380"/>
    </source>
</evidence>
<keyword evidence="2" id="KW-1185">Reference proteome</keyword>
<proteinExistence type="predicted"/>
<reference evidence="1 2" key="3">
    <citation type="submission" date="2023-06" db="EMBL/GenBank/DDBJ databases">
        <authorList>
            <person name="Zeman M."/>
            <person name="Kubasova T."/>
            <person name="Jahodarova E."/>
            <person name="Nykrynova M."/>
            <person name="Rychlik I."/>
        </authorList>
    </citation>
    <scope>NUCLEOTIDE SEQUENCE [LARGE SCALE GENOMIC DNA]</scope>
    <source>
        <strain evidence="1 2">ET340</strain>
    </source>
</reference>
<reference evidence="1 2" key="2">
    <citation type="submission" date="2023-06" db="EMBL/GenBank/DDBJ databases">
        <title>Identification and characterization of horizontal gene transfer across gut microbiota members of farm animals based on homology search.</title>
        <authorList>
            <person name="Schwarzerova J."/>
            <person name="Nykrynova M."/>
            <person name="Jureckova K."/>
            <person name="Cejkova D."/>
            <person name="Rychlik I."/>
        </authorList>
    </citation>
    <scope>NUCLEOTIDE SEQUENCE [LARGE SCALE GENOMIC DNA]</scope>
    <source>
        <strain evidence="1 2">ET340</strain>
    </source>
</reference>